<protein>
    <submittedName>
        <fullName evidence="3">Uncharacterized protein</fullName>
    </submittedName>
</protein>
<evidence type="ECO:0000313" key="4">
    <source>
        <dbReference type="Proteomes" id="UP001283361"/>
    </source>
</evidence>
<dbReference type="AlphaFoldDB" id="A0AAE1AVT2"/>
<feature type="region of interest" description="Disordered" evidence="1">
    <location>
        <begin position="37"/>
        <end position="72"/>
    </location>
</feature>
<sequence length="72" mass="7603">MYLCNVVPTPGLARGLLKLVLSSVFLFLAGPVKSDHDRSKTRQVISPGSSAAPVTAMSAQPSPRMNTAKTCM</sequence>
<keyword evidence="2" id="KW-1133">Transmembrane helix</keyword>
<keyword evidence="4" id="KW-1185">Reference proteome</keyword>
<name>A0AAE1AVT2_9GAST</name>
<keyword evidence="2" id="KW-0472">Membrane</keyword>
<reference evidence="3" key="1">
    <citation type="journal article" date="2023" name="G3 (Bethesda)">
        <title>A reference genome for the long-term kleptoplast-retaining sea slug Elysia crispata morphotype clarki.</title>
        <authorList>
            <person name="Eastman K.E."/>
            <person name="Pendleton A.L."/>
            <person name="Shaikh M.A."/>
            <person name="Suttiyut T."/>
            <person name="Ogas R."/>
            <person name="Tomko P."/>
            <person name="Gavelis G."/>
            <person name="Widhalm J.R."/>
            <person name="Wisecaver J.H."/>
        </authorList>
    </citation>
    <scope>NUCLEOTIDE SEQUENCE</scope>
    <source>
        <strain evidence="3">ECLA1</strain>
    </source>
</reference>
<accession>A0AAE1AVT2</accession>
<gene>
    <name evidence="3" type="ORF">RRG08_060956</name>
</gene>
<keyword evidence="2" id="KW-0812">Transmembrane</keyword>
<evidence type="ECO:0000313" key="3">
    <source>
        <dbReference type="EMBL" id="KAK3794286.1"/>
    </source>
</evidence>
<proteinExistence type="predicted"/>
<evidence type="ECO:0000256" key="2">
    <source>
        <dbReference type="SAM" id="Phobius"/>
    </source>
</evidence>
<feature type="transmembrane region" description="Helical" evidence="2">
    <location>
        <begin position="12"/>
        <end position="32"/>
    </location>
</feature>
<organism evidence="3 4">
    <name type="scientific">Elysia crispata</name>
    <name type="common">lettuce slug</name>
    <dbReference type="NCBI Taxonomy" id="231223"/>
    <lineage>
        <taxon>Eukaryota</taxon>
        <taxon>Metazoa</taxon>
        <taxon>Spiralia</taxon>
        <taxon>Lophotrochozoa</taxon>
        <taxon>Mollusca</taxon>
        <taxon>Gastropoda</taxon>
        <taxon>Heterobranchia</taxon>
        <taxon>Euthyneura</taxon>
        <taxon>Panpulmonata</taxon>
        <taxon>Sacoglossa</taxon>
        <taxon>Placobranchoidea</taxon>
        <taxon>Plakobranchidae</taxon>
        <taxon>Elysia</taxon>
    </lineage>
</organism>
<evidence type="ECO:0000256" key="1">
    <source>
        <dbReference type="SAM" id="MobiDB-lite"/>
    </source>
</evidence>
<comment type="caution">
    <text evidence="3">The sequence shown here is derived from an EMBL/GenBank/DDBJ whole genome shotgun (WGS) entry which is preliminary data.</text>
</comment>
<feature type="compositionally biased region" description="Polar residues" evidence="1">
    <location>
        <begin position="57"/>
        <end position="72"/>
    </location>
</feature>
<dbReference type="EMBL" id="JAWDGP010001129">
    <property type="protein sequence ID" value="KAK3794286.1"/>
    <property type="molecule type" value="Genomic_DNA"/>
</dbReference>
<dbReference type="Proteomes" id="UP001283361">
    <property type="component" value="Unassembled WGS sequence"/>
</dbReference>